<dbReference type="EMBL" id="LFDV01000002">
    <property type="protein sequence ID" value="KTB48784.1"/>
    <property type="molecule type" value="Genomic_DNA"/>
</dbReference>
<dbReference type="SUPFAM" id="SSF53850">
    <property type="entry name" value="Periplasmic binding protein-like II"/>
    <property type="match status" value="1"/>
</dbReference>
<feature type="signal peptide" evidence="2">
    <location>
        <begin position="1"/>
        <end position="33"/>
    </location>
</feature>
<organism evidence="4 5">
    <name type="scientific">Dehalogenimonas alkenigignens</name>
    <dbReference type="NCBI Taxonomy" id="1217799"/>
    <lineage>
        <taxon>Bacteria</taxon>
        <taxon>Bacillati</taxon>
        <taxon>Chloroflexota</taxon>
        <taxon>Dehalococcoidia</taxon>
        <taxon>Dehalococcoidales</taxon>
        <taxon>Dehalococcoidaceae</taxon>
        <taxon>Dehalogenimonas</taxon>
    </lineage>
</organism>
<name>A0A0W0GJP1_9CHLR</name>
<keyword evidence="1 2" id="KW-0732">Signal</keyword>
<proteinExistence type="predicted"/>
<dbReference type="STRING" id="1217799.DEALK_16310"/>
<dbReference type="PANTHER" id="PTHR30570">
    <property type="entry name" value="PERIPLASMIC PHOSPHATE BINDING COMPONENT OF PHOSPHATE ABC TRANSPORTER"/>
    <property type="match status" value="1"/>
</dbReference>
<feature type="domain" description="PBP" evidence="3">
    <location>
        <begin position="46"/>
        <end position="289"/>
    </location>
</feature>
<dbReference type="OrthoDB" id="9790048at2"/>
<evidence type="ECO:0000256" key="2">
    <source>
        <dbReference type="SAM" id="SignalP"/>
    </source>
</evidence>
<keyword evidence="5" id="KW-1185">Reference proteome</keyword>
<dbReference type="InterPro" id="IPR024370">
    <property type="entry name" value="PBP_domain"/>
</dbReference>
<evidence type="ECO:0000313" key="5">
    <source>
        <dbReference type="Proteomes" id="UP000053947"/>
    </source>
</evidence>
<protein>
    <submittedName>
        <fullName evidence="4">ABC-type phosphate transport system, periplasmic component</fullName>
    </submittedName>
</protein>
<evidence type="ECO:0000256" key="1">
    <source>
        <dbReference type="ARBA" id="ARBA00022729"/>
    </source>
</evidence>
<dbReference type="PANTHER" id="PTHR30570:SF1">
    <property type="entry name" value="PHOSPHATE-BINDING PROTEIN PSTS"/>
    <property type="match status" value="1"/>
</dbReference>
<gene>
    <name evidence="4" type="ORF">DEALK_16310</name>
</gene>
<dbReference type="Gene3D" id="3.40.190.10">
    <property type="entry name" value="Periplasmic binding protein-like II"/>
    <property type="match status" value="2"/>
</dbReference>
<feature type="chain" id="PRO_5006902692" evidence="2">
    <location>
        <begin position="34"/>
        <end position="310"/>
    </location>
</feature>
<accession>A0A0W0GJP1</accession>
<dbReference type="Proteomes" id="UP000053947">
    <property type="component" value="Unassembled WGS sequence"/>
</dbReference>
<evidence type="ECO:0000259" key="3">
    <source>
        <dbReference type="Pfam" id="PF12849"/>
    </source>
</evidence>
<evidence type="ECO:0000313" key="4">
    <source>
        <dbReference type="EMBL" id="KTB48784.1"/>
    </source>
</evidence>
<dbReference type="RefSeq" id="WP_058439719.1">
    <property type="nucleotide sequence ID" value="NZ_KQ758903.1"/>
</dbReference>
<comment type="caution">
    <text evidence="4">The sequence shown here is derived from an EMBL/GenBank/DDBJ whole genome shotgun (WGS) entry which is preliminary data.</text>
</comment>
<dbReference type="Pfam" id="PF12849">
    <property type="entry name" value="PBP_like_2"/>
    <property type="match status" value="1"/>
</dbReference>
<reference evidence="4 5" key="1">
    <citation type="submission" date="2015-06" db="EMBL/GenBank/DDBJ databases">
        <title>Genome sequence of the organohalide-respiring Dehalogenimonas alkenigignens type strain (IP3-3T).</title>
        <authorList>
            <person name="Key T.A."/>
            <person name="Richmond D.P."/>
            <person name="Bowman K.S."/>
            <person name="Cho Y.-J."/>
            <person name="Chun J."/>
            <person name="da Costa M.S."/>
            <person name="Rainey F.A."/>
            <person name="Moe W.M."/>
        </authorList>
    </citation>
    <scope>NUCLEOTIDE SEQUENCE [LARGE SCALE GENOMIC DNA]</scope>
    <source>
        <strain evidence="4 5">IP3-3</strain>
    </source>
</reference>
<sequence>MKQFSTKNNLLPLVIPAAALMILAFLPSNNSGAGDTTDIDRSSDLTGSFTISGDPLVAPLSRVWAAEFMKLHPGVVITVVEDAFSGIDALSRGAAIYQSMPRLGPADAETAPGIETNRIRIASDALSVIRWPWNPVELMTLEQVSGIYSGRIVNWKELGGPDEPIAVYAMPPGTPAYDFFKAKVLRLYGLPSADETIEFGSNVIFVRSAEEGNDLVAENPFAVFFTPVNIVTQEVTPTWIAHTAGEEPSKACLETTSAGIFPIYRPLYYYTDGQPGGIVQEFIDFCLSEPGQDMVMLGGYLRLFFPNLDQ</sequence>
<dbReference type="InterPro" id="IPR050811">
    <property type="entry name" value="Phosphate_ABC_transporter"/>
</dbReference>
<dbReference type="AlphaFoldDB" id="A0A0W0GJP1"/>